<dbReference type="HOGENOM" id="CLU_1193438_0_0_7"/>
<proteinExistence type="predicted"/>
<sequence length="232" mass="26130">MKPETDLSINTQTKEKITNSIKECLDMLIGSETLAHEHFEISVFQQNPALRESLEERLHLDLIAVVQSANLNGTFRGLIATTIQVAVVNQLLLSGKFADDCELICGSINRGIASSLEDERLLPATQLMQQSEAYPDYTWCYEKALHESAWAEMKLRVLHHLLSQLFDQSPDGLPVWWDYYRKAYSMYIGELYEMIVKNGAEHKGVPHPMVVALSNETLLAMYEKLLGTAAAS</sequence>
<dbReference type="EMBL" id="CP001089">
    <property type="protein sequence ID" value="ACD95439.1"/>
    <property type="molecule type" value="Genomic_DNA"/>
</dbReference>
<organism evidence="1 2">
    <name type="scientific">Trichlorobacter lovleyi (strain ATCC BAA-1151 / DSM 17278 / SZ)</name>
    <name type="common">Geobacter lovleyi</name>
    <dbReference type="NCBI Taxonomy" id="398767"/>
    <lineage>
        <taxon>Bacteria</taxon>
        <taxon>Pseudomonadati</taxon>
        <taxon>Thermodesulfobacteriota</taxon>
        <taxon>Desulfuromonadia</taxon>
        <taxon>Geobacterales</taxon>
        <taxon>Geobacteraceae</taxon>
        <taxon>Trichlorobacter</taxon>
    </lineage>
</organism>
<evidence type="ECO:0000313" key="1">
    <source>
        <dbReference type="EMBL" id="ACD95439.1"/>
    </source>
</evidence>
<dbReference type="RefSeq" id="WP_012469779.1">
    <property type="nucleotide sequence ID" value="NC_010814.1"/>
</dbReference>
<reference evidence="1 2" key="1">
    <citation type="submission" date="2008-05" db="EMBL/GenBank/DDBJ databases">
        <title>Complete sequence of chromosome of Geobacter lovleyi SZ.</title>
        <authorList>
            <consortium name="US DOE Joint Genome Institute"/>
            <person name="Lucas S."/>
            <person name="Copeland A."/>
            <person name="Lapidus A."/>
            <person name="Glavina del Rio T."/>
            <person name="Dalin E."/>
            <person name="Tice H."/>
            <person name="Bruce D."/>
            <person name="Goodwin L."/>
            <person name="Pitluck S."/>
            <person name="Chertkov O."/>
            <person name="Meincke L."/>
            <person name="Brettin T."/>
            <person name="Detter J.C."/>
            <person name="Han C."/>
            <person name="Tapia R."/>
            <person name="Kuske C.R."/>
            <person name="Schmutz J."/>
            <person name="Larimer F."/>
            <person name="Land M."/>
            <person name="Hauser L."/>
            <person name="Kyrpides N."/>
            <person name="Mikhailova N."/>
            <person name="Sung Y."/>
            <person name="Fletcher K.E."/>
            <person name="Ritalahti K.M."/>
            <person name="Loeffler F.E."/>
            <person name="Richardson P."/>
        </authorList>
    </citation>
    <scope>NUCLEOTIDE SEQUENCE [LARGE SCALE GENOMIC DNA]</scope>
    <source>
        <strain evidence="2">ATCC BAA-1151 / DSM 17278 / SZ</strain>
    </source>
</reference>
<accession>B3EAK1</accession>
<evidence type="ECO:0000313" key="2">
    <source>
        <dbReference type="Proteomes" id="UP000002420"/>
    </source>
</evidence>
<dbReference type="AlphaFoldDB" id="B3EAK1"/>
<keyword evidence="2" id="KW-1185">Reference proteome</keyword>
<dbReference type="KEGG" id="glo:Glov_1723"/>
<name>B3EAK1_TRIL1</name>
<gene>
    <name evidence="1" type="ordered locus">Glov_1723</name>
</gene>
<dbReference type="Proteomes" id="UP000002420">
    <property type="component" value="Chromosome"/>
</dbReference>
<protein>
    <submittedName>
        <fullName evidence="1">Uncharacterized protein</fullName>
    </submittedName>
</protein>